<sequence>MFSSTKLSLLSVAFSVIAALNAADAFAPQARIENRPMTQLHAENPTTSRRAAVFGIMGVVGSTLVGNPEEASARYSSYAHREQDWQERSSAGQVNFKTAKDLRKELQEIAPMNSSRSKIFCPNGTSAAVSPLVSLEDQNFFREAM</sequence>
<protein>
    <submittedName>
        <fullName evidence="2">Uncharacterized protein</fullName>
    </submittedName>
</protein>
<feature type="signal peptide" evidence="1">
    <location>
        <begin position="1"/>
        <end position="25"/>
    </location>
</feature>
<evidence type="ECO:0000313" key="2">
    <source>
        <dbReference type="EMBL" id="CAB9520399.1"/>
    </source>
</evidence>
<dbReference type="EMBL" id="CAICTM010001097">
    <property type="protein sequence ID" value="CAB9520399.1"/>
    <property type="molecule type" value="Genomic_DNA"/>
</dbReference>
<comment type="caution">
    <text evidence="2">The sequence shown here is derived from an EMBL/GenBank/DDBJ whole genome shotgun (WGS) entry which is preliminary data.</text>
</comment>
<keyword evidence="1" id="KW-0732">Signal</keyword>
<evidence type="ECO:0000313" key="3">
    <source>
        <dbReference type="Proteomes" id="UP001153069"/>
    </source>
</evidence>
<reference evidence="2" key="1">
    <citation type="submission" date="2020-06" db="EMBL/GenBank/DDBJ databases">
        <authorList>
            <consortium name="Plant Systems Biology data submission"/>
        </authorList>
    </citation>
    <scope>NUCLEOTIDE SEQUENCE</scope>
    <source>
        <strain evidence="2">D6</strain>
    </source>
</reference>
<proteinExistence type="predicted"/>
<evidence type="ECO:0000256" key="1">
    <source>
        <dbReference type="SAM" id="SignalP"/>
    </source>
</evidence>
<accession>A0A9N8EK97</accession>
<keyword evidence="3" id="KW-1185">Reference proteome</keyword>
<gene>
    <name evidence="2" type="ORF">SEMRO_1099_G241160.1</name>
</gene>
<feature type="chain" id="PRO_5040359302" evidence="1">
    <location>
        <begin position="26"/>
        <end position="145"/>
    </location>
</feature>
<dbReference type="Proteomes" id="UP001153069">
    <property type="component" value="Unassembled WGS sequence"/>
</dbReference>
<organism evidence="2 3">
    <name type="scientific">Seminavis robusta</name>
    <dbReference type="NCBI Taxonomy" id="568900"/>
    <lineage>
        <taxon>Eukaryota</taxon>
        <taxon>Sar</taxon>
        <taxon>Stramenopiles</taxon>
        <taxon>Ochrophyta</taxon>
        <taxon>Bacillariophyta</taxon>
        <taxon>Bacillariophyceae</taxon>
        <taxon>Bacillariophycidae</taxon>
        <taxon>Naviculales</taxon>
        <taxon>Naviculaceae</taxon>
        <taxon>Seminavis</taxon>
    </lineage>
</organism>
<name>A0A9N8EK97_9STRA</name>
<dbReference type="OrthoDB" id="42293at2759"/>
<dbReference type="AlphaFoldDB" id="A0A9N8EK97"/>